<dbReference type="InterPro" id="IPR017853">
    <property type="entry name" value="GH"/>
</dbReference>
<reference evidence="6" key="1">
    <citation type="journal article" date="2021" name="Genome Biol. Evol.">
        <title>A High-Quality Reference Genome for a Parasitic Bivalve with Doubly Uniparental Inheritance (Bivalvia: Unionida).</title>
        <authorList>
            <person name="Smith C.H."/>
        </authorList>
    </citation>
    <scope>NUCLEOTIDE SEQUENCE</scope>
    <source>
        <strain evidence="6">CHS0354</strain>
    </source>
</reference>
<comment type="caution">
    <text evidence="6">The sequence shown here is derived from an EMBL/GenBank/DDBJ whole genome shotgun (WGS) entry which is preliminary data.</text>
</comment>
<dbReference type="PANTHER" id="PTHR11177">
    <property type="entry name" value="CHITINASE"/>
    <property type="match status" value="1"/>
</dbReference>
<dbReference type="GO" id="GO:0005576">
    <property type="term" value="C:extracellular region"/>
    <property type="evidence" value="ECO:0007669"/>
    <property type="project" value="TreeGrafter"/>
</dbReference>
<dbReference type="Gene3D" id="3.20.20.80">
    <property type="entry name" value="Glycosidases"/>
    <property type="match status" value="1"/>
</dbReference>
<dbReference type="PANTHER" id="PTHR11177:SF317">
    <property type="entry name" value="CHITINASE 12-RELATED"/>
    <property type="match status" value="1"/>
</dbReference>
<protein>
    <recommendedName>
        <fullName evidence="5">GH18 domain-containing protein</fullName>
    </recommendedName>
</protein>
<evidence type="ECO:0000259" key="5">
    <source>
        <dbReference type="PROSITE" id="PS51910"/>
    </source>
</evidence>
<keyword evidence="2 3" id="KW-0326">Glycosidase</keyword>
<gene>
    <name evidence="6" type="ORF">CHS0354_028963</name>
</gene>
<dbReference type="InterPro" id="IPR001223">
    <property type="entry name" value="Glyco_hydro18_cat"/>
</dbReference>
<dbReference type="GO" id="GO:0008061">
    <property type="term" value="F:chitin binding"/>
    <property type="evidence" value="ECO:0007669"/>
    <property type="project" value="TreeGrafter"/>
</dbReference>
<keyword evidence="1 3" id="KW-0378">Hydrolase</keyword>
<dbReference type="AlphaFoldDB" id="A0AAE0SAR8"/>
<dbReference type="InterPro" id="IPR001579">
    <property type="entry name" value="Glyco_hydro_18_chit_AS"/>
</dbReference>
<dbReference type="PROSITE" id="PS51910">
    <property type="entry name" value="GH18_2"/>
    <property type="match status" value="1"/>
</dbReference>
<keyword evidence="7" id="KW-1185">Reference proteome</keyword>
<comment type="similarity">
    <text evidence="4">Belongs to the glycosyl hydrolase 18 family.</text>
</comment>
<organism evidence="6 7">
    <name type="scientific">Potamilus streckersoni</name>
    <dbReference type="NCBI Taxonomy" id="2493646"/>
    <lineage>
        <taxon>Eukaryota</taxon>
        <taxon>Metazoa</taxon>
        <taxon>Spiralia</taxon>
        <taxon>Lophotrochozoa</taxon>
        <taxon>Mollusca</taxon>
        <taxon>Bivalvia</taxon>
        <taxon>Autobranchia</taxon>
        <taxon>Heteroconchia</taxon>
        <taxon>Palaeoheterodonta</taxon>
        <taxon>Unionida</taxon>
        <taxon>Unionoidea</taxon>
        <taxon>Unionidae</taxon>
        <taxon>Ambleminae</taxon>
        <taxon>Lampsilini</taxon>
        <taxon>Potamilus</taxon>
    </lineage>
</organism>
<dbReference type="GO" id="GO:0006032">
    <property type="term" value="P:chitin catabolic process"/>
    <property type="evidence" value="ECO:0007669"/>
    <property type="project" value="TreeGrafter"/>
</dbReference>
<evidence type="ECO:0000256" key="1">
    <source>
        <dbReference type="ARBA" id="ARBA00022801"/>
    </source>
</evidence>
<dbReference type="InterPro" id="IPR050314">
    <property type="entry name" value="Glycosyl_Hydrlase_18"/>
</dbReference>
<dbReference type="GO" id="GO:0004568">
    <property type="term" value="F:chitinase activity"/>
    <property type="evidence" value="ECO:0007669"/>
    <property type="project" value="TreeGrafter"/>
</dbReference>
<evidence type="ECO:0000256" key="3">
    <source>
        <dbReference type="RuleBase" id="RU000489"/>
    </source>
</evidence>
<dbReference type="PROSITE" id="PS01095">
    <property type="entry name" value="GH18_1"/>
    <property type="match status" value="1"/>
</dbReference>
<dbReference type="GO" id="GO:0005975">
    <property type="term" value="P:carbohydrate metabolic process"/>
    <property type="evidence" value="ECO:0007669"/>
    <property type="project" value="InterPro"/>
</dbReference>
<evidence type="ECO:0000313" key="6">
    <source>
        <dbReference type="EMBL" id="KAK3588545.1"/>
    </source>
</evidence>
<accession>A0AAE0SAR8</accession>
<sequence length="193" mass="21770">MQRLNALKTRNPALKTLVSLGGWEMGSMKFHKMVESHANMNKFAQNSIAFLRTHNFDGLDMDWEYPAARGSPVTDKHAFSELLMVLHNAFAAEGQRSHKNRLLLTAAVAPSSYRTEQSYDVRMISRMAARNSTAMLSVLKKVSLDEFAGNFDKQKVSPDIVCFLSTQELRQIGLSRKEAMIKLRVKCIKYGAN</sequence>
<reference evidence="6" key="2">
    <citation type="journal article" date="2021" name="Genome Biol. Evol.">
        <title>Developing a high-quality reference genome for a parasitic bivalve with doubly uniparental inheritance (Bivalvia: Unionida).</title>
        <authorList>
            <person name="Smith C.H."/>
        </authorList>
    </citation>
    <scope>NUCLEOTIDE SEQUENCE</scope>
    <source>
        <strain evidence="6">CHS0354</strain>
        <tissue evidence="6">Mantle</tissue>
    </source>
</reference>
<evidence type="ECO:0000256" key="2">
    <source>
        <dbReference type="ARBA" id="ARBA00023295"/>
    </source>
</evidence>
<dbReference type="Pfam" id="PF00704">
    <property type="entry name" value="Glyco_hydro_18"/>
    <property type="match status" value="1"/>
</dbReference>
<proteinExistence type="inferred from homology"/>
<dbReference type="EMBL" id="JAEAOA010001736">
    <property type="protein sequence ID" value="KAK3588545.1"/>
    <property type="molecule type" value="Genomic_DNA"/>
</dbReference>
<evidence type="ECO:0000256" key="4">
    <source>
        <dbReference type="RuleBase" id="RU004453"/>
    </source>
</evidence>
<dbReference type="Proteomes" id="UP001195483">
    <property type="component" value="Unassembled WGS sequence"/>
</dbReference>
<reference evidence="6" key="3">
    <citation type="submission" date="2023-05" db="EMBL/GenBank/DDBJ databases">
        <authorList>
            <person name="Smith C.H."/>
        </authorList>
    </citation>
    <scope>NUCLEOTIDE SEQUENCE</scope>
    <source>
        <strain evidence="6">CHS0354</strain>
        <tissue evidence="6">Mantle</tissue>
    </source>
</reference>
<evidence type="ECO:0000313" key="7">
    <source>
        <dbReference type="Proteomes" id="UP001195483"/>
    </source>
</evidence>
<name>A0AAE0SAR8_9BIVA</name>
<dbReference type="SUPFAM" id="SSF51445">
    <property type="entry name" value="(Trans)glycosidases"/>
    <property type="match status" value="1"/>
</dbReference>
<feature type="domain" description="GH18" evidence="5">
    <location>
        <begin position="1"/>
        <end position="193"/>
    </location>
</feature>